<keyword evidence="14" id="KW-0799">Topoisomerase</keyword>
<dbReference type="GO" id="GO:0000819">
    <property type="term" value="P:sister chromatid segregation"/>
    <property type="evidence" value="ECO:0007669"/>
    <property type="project" value="TreeGrafter"/>
</dbReference>
<comment type="caution">
    <text evidence="20">Lacks conserved residue(s) required for the propagation of feature annotation.</text>
</comment>
<dbReference type="Pfam" id="PF16898">
    <property type="entry name" value="TOPRIM_C"/>
    <property type="match status" value="1"/>
</dbReference>
<evidence type="ECO:0000256" key="19">
    <source>
        <dbReference type="ARBA" id="ARBA00023235"/>
    </source>
</evidence>
<keyword evidence="8" id="KW-0812">Transmembrane</keyword>
<keyword evidence="6 21" id="KW-0328">Glycosyltransferase</keyword>
<dbReference type="GO" id="GO:0003677">
    <property type="term" value="F:DNA binding"/>
    <property type="evidence" value="ECO:0007669"/>
    <property type="project" value="UniProtKB-UniRule"/>
</dbReference>
<dbReference type="InterPro" id="IPR029044">
    <property type="entry name" value="Nucleotide-diphossugar_trans"/>
</dbReference>
<accession>A0A7J7P6X4</accession>
<dbReference type="EMBL" id="JACGCM010000215">
    <property type="protein sequence ID" value="KAF6175186.1"/>
    <property type="molecule type" value="Genomic_DNA"/>
</dbReference>
<dbReference type="GO" id="GO:0005524">
    <property type="term" value="F:ATP binding"/>
    <property type="evidence" value="ECO:0007669"/>
    <property type="project" value="UniProtKB-KW"/>
</dbReference>
<dbReference type="PROSITE" id="PS52040">
    <property type="entry name" value="TOPO_IIA"/>
    <property type="match status" value="1"/>
</dbReference>
<keyword evidence="16 20" id="KW-0238">DNA-binding</keyword>
<dbReference type="OrthoDB" id="440755at2759"/>
<evidence type="ECO:0000313" key="23">
    <source>
        <dbReference type="EMBL" id="KAF6175186.1"/>
    </source>
</evidence>
<dbReference type="Gene3D" id="3.40.50.670">
    <property type="match status" value="1"/>
</dbReference>
<comment type="catalytic activity">
    <reaction evidence="1">
        <text>ATP-dependent breakage, passage and rejoining of double-stranded DNA.</text>
        <dbReference type="EC" id="5.6.2.2"/>
    </reaction>
</comment>
<comment type="cofactor">
    <cofactor evidence="21">
        <name>Mn(2+)</name>
        <dbReference type="ChEBI" id="CHEBI:29035"/>
    </cofactor>
    <text evidence="21">The cofactor is mostly bound to the substrate.</text>
</comment>
<dbReference type="Gene3D" id="3.90.199.10">
    <property type="entry name" value="Topoisomerase II, domain 5"/>
    <property type="match status" value="1"/>
</dbReference>
<organism evidence="23 24">
    <name type="scientific">Kingdonia uniflora</name>
    <dbReference type="NCBI Taxonomy" id="39325"/>
    <lineage>
        <taxon>Eukaryota</taxon>
        <taxon>Viridiplantae</taxon>
        <taxon>Streptophyta</taxon>
        <taxon>Embryophyta</taxon>
        <taxon>Tracheophyta</taxon>
        <taxon>Spermatophyta</taxon>
        <taxon>Magnoliopsida</taxon>
        <taxon>Ranunculales</taxon>
        <taxon>Circaeasteraceae</taxon>
        <taxon>Kingdonia</taxon>
    </lineage>
</organism>
<feature type="domain" description="Topo IIA-type catalytic" evidence="22">
    <location>
        <begin position="63"/>
        <end position="369"/>
    </location>
</feature>
<dbReference type="PANTHER" id="PTHR10169:SF38">
    <property type="entry name" value="DNA TOPOISOMERASE 2"/>
    <property type="match status" value="1"/>
</dbReference>
<name>A0A7J7P6X4_9MAGN</name>
<dbReference type="GO" id="GO:0003918">
    <property type="term" value="F:DNA topoisomerase type II (double strand cut, ATP-hydrolyzing) activity"/>
    <property type="evidence" value="ECO:0007669"/>
    <property type="project" value="UniProtKB-EC"/>
</dbReference>
<dbReference type="GO" id="GO:0006265">
    <property type="term" value="P:DNA topological change"/>
    <property type="evidence" value="ECO:0007669"/>
    <property type="project" value="InterPro"/>
</dbReference>
<dbReference type="InterPro" id="IPR013759">
    <property type="entry name" value="Topo_IIA_B_C"/>
</dbReference>
<keyword evidence="9 21" id="KW-0479">Metal-binding</keyword>
<dbReference type="Pfam" id="PF03071">
    <property type="entry name" value="GNT-I"/>
    <property type="match status" value="1"/>
</dbReference>
<evidence type="ECO:0000259" key="22">
    <source>
        <dbReference type="PROSITE" id="PS52040"/>
    </source>
</evidence>
<dbReference type="InterPro" id="IPR050634">
    <property type="entry name" value="DNA_Topoisomerase_II"/>
</dbReference>
<keyword evidence="13" id="KW-1133">Transmembrane helix</keyword>
<comment type="function">
    <text evidence="21">Initiates complex N-linked carbohydrate formation. Essential for the conversion of high-mannose to hybrid and complex N-glycans.</text>
</comment>
<dbReference type="SUPFAM" id="SSF53448">
    <property type="entry name" value="Nucleotide-diphospho-sugar transferases"/>
    <property type="match status" value="1"/>
</dbReference>
<dbReference type="PANTHER" id="PTHR10169">
    <property type="entry name" value="DNA TOPOISOMERASE/GYRASE"/>
    <property type="match status" value="1"/>
</dbReference>
<keyword evidence="15 21" id="KW-0333">Golgi apparatus</keyword>
<keyword evidence="12 21" id="KW-0735">Signal-anchor</keyword>
<comment type="subcellular location">
    <subcellularLocation>
        <location evidence="3 21">Golgi apparatus membrane</location>
        <topology evidence="3 21">Single-pass type II membrane protein</topology>
    </subcellularLocation>
</comment>
<dbReference type="Pfam" id="PF00521">
    <property type="entry name" value="DNA_topoisoIV"/>
    <property type="match status" value="1"/>
</dbReference>
<dbReference type="GO" id="GO:0030145">
    <property type="term" value="F:manganese ion binding"/>
    <property type="evidence" value="ECO:0007669"/>
    <property type="project" value="UniProtKB-UniRule"/>
</dbReference>
<reference evidence="23 24" key="1">
    <citation type="journal article" date="2020" name="IScience">
        <title>Genome Sequencing of the Endangered Kingdonia uniflora (Circaeasteraceae, Ranunculales) Reveals Potential Mechanisms of Evolutionary Specialization.</title>
        <authorList>
            <person name="Sun Y."/>
            <person name="Deng T."/>
            <person name="Zhang A."/>
            <person name="Moore M.J."/>
            <person name="Landis J.B."/>
            <person name="Lin N."/>
            <person name="Zhang H."/>
            <person name="Zhang X."/>
            <person name="Huang J."/>
            <person name="Zhang X."/>
            <person name="Sun H."/>
            <person name="Wang H."/>
        </authorList>
    </citation>
    <scope>NUCLEOTIDE SEQUENCE [LARGE SCALE GENOMIC DNA]</scope>
    <source>
        <strain evidence="23">TB1705</strain>
        <tissue evidence="23">Leaf</tissue>
    </source>
</reference>
<dbReference type="UniPathway" id="UPA00378"/>
<dbReference type="GO" id="GO:0000139">
    <property type="term" value="C:Golgi membrane"/>
    <property type="evidence" value="ECO:0007669"/>
    <property type="project" value="UniProtKB-SubCell"/>
</dbReference>
<evidence type="ECO:0000256" key="11">
    <source>
        <dbReference type="ARBA" id="ARBA00022840"/>
    </source>
</evidence>
<evidence type="ECO:0000256" key="17">
    <source>
        <dbReference type="ARBA" id="ARBA00023136"/>
    </source>
</evidence>
<evidence type="ECO:0000256" key="15">
    <source>
        <dbReference type="ARBA" id="ARBA00023034"/>
    </source>
</evidence>
<evidence type="ECO:0000256" key="4">
    <source>
        <dbReference type="ARBA" id="ARBA00004922"/>
    </source>
</evidence>
<evidence type="ECO:0000256" key="9">
    <source>
        <dbReference type="ARBA" id="ARBA00022723"/>
    </source>
</evidence>
<evidence type="ECO:0000256" key="2">
    <source>
        <dbReference type="ARBA" id="ARBA00001946"/>
    </source>
</evidence>
<dbReference type="InterPro" id="IPR013758">
    <property type="entry name" value="Topo_IIA_A/C_ab"/>
</dbReference>
<dbReference type="GO" id="GO:0000712">
    <property type="term" value="P:resolution of meiotic recombination intermediates"/>
    <property type="evidence" value="ECO:0007669"/>
    <property type="project" value="TreeGrafter"/>
</dbReference>
<comment type="caution">
    <text evidence="23">The sequence shown here is derived from an EMBL/GenBank/DDBJ whole genome shotgun (WGS) entry which is preliminary data.</text>
</comment>
<dbReference type="Gene3D" id="3.90.550.10">
    <property type="entry name" value="Spore Coat Polysaccharide Biosynthesis Protein SpsA, Chain A"/>
    <property type="match status" value="1"/>
</dbReference>
<keyword evidence="11" id="KW-0067">ATP-binding</keyword>
<evidence type="ECO:0000256" key="6">
    <source>
        <dbReference type="ARBA" id="ARBA00022676"/>
    </source>
</evidence>
<dbReference type="GO" id="GO:0005634">
    <property type="term" value="C:nucleus"/>
    <property type="evidence" value="ECO:0007669"/>
    <property type="project" value="TreeGrafter"/>
</dbReference>
<evidence type="ECO:0000256" key="18">
    <source>
        <dbReference type="ARBA" id="ARBA00023211"/>
    </source>
</evidence>
<keyword evidence="24" id="KW-1185">Reference proteome</keyword>
<dbReference type="SMART" id="SM00434">
    <property type="entry name" value="TOP4c"/>
    <property type="match status" value="1"/>
</dbReference>
<protein>
    <recommendedName>
        <fullName evidence="21">Alpha-1,3-mannosyl-glycoprotein 2-beta-N-acetylglucosaminyltransferase</fullName>
        <shortName evidence="21">GNT-I</shortName>
        <shortName evidence="21">GlcNAc-T I</shortName>
        <ecNumber evidence="21">2.4.1.101</ecNumber>
    </recommendedName>
    <alternativeName>
        <fullName evidence="21">N-glycosyl-oligosaccharide-glycoprotein N-acetylglucosaminyltransferase I</fullName>
    </alternativeName>
</protein>
<evidence type="ECO:0000256" key="20">
    <source>
        <dbReference type="PROSITE-ProRule" id="PRU01384"/>
    </source>
</evidence>
<keyword evidence="19" id="KW-0413">Isomerase</keyword>
<proteinExistence type="inferred from homology"/>
<keyword evidence="18 21" id="KW-0464">Manganese</keyword>
<dbReference type="InterPro" id="IPR002205">
    <property type="entry name" value="Topo_IIA_dom_A"/>
</dbReference>
<evidence type="ECO:0000256" key="3">
    <source>
        <dbReference type="ARBA" id="ARBA00004323"/>
    </source>
</evidence>
<comment type="similarity">
    <text evidence="5 21">Belongs to the glycosyltransferase 13 family.</text>
</comment>
<evidence type="ECO:0000256" key="21">
    <source>
        <dbReference type="RuleBase" id="RU368119"/>
    </source>
</evidence>
<evidence type="ECO:0000256" key="10">
    <source>
        <dbReference type="ARBA" id="ARBA00022741"/>
    </source>
</evidence>
<dbReference type="SUPFAM" id="SSF56719">
    <property type="entry name" value="Type II DNA topoisomerase"/>
    <property type="match status" value="1"/>
</dbReference>
<dbReference type="InterPro" id="IPR013760">
    <property type="entry name" value="Topo_IIA-like_dom_sf"/>
</dbReference>
<dbReference type="InterPro" id="IPR004139">
    <property type="entry name" value="Glyco_trans_13"/>
</dbReference>
<evidence type="ECO:0000256" key="5">
    <source>
        <dbReference type="ARBA" id="ARBA00006492"/>
    </source>
</evidence>
<evidence type="ECO:0000256" key="13">
    <source>
        <dbReference type="ARBA" id="ARBA00022989"/>
    </source>
</evidence>
<evidence type="ECO:0000256" key="14">
    <source>
        <dbReference type="ARBA" id="ARBA00023029"/>
    </source>
</evidence>
<evidence type="ECO:0000256" key="16">
    <source>
        <dbReference type="ARBA" id="ARBA00023125"/>
    </source>
</evidence>
<keyword evidence="17" id="KW-0472">Membrane</keyword>
<evidence type="ECO:0000313" key="24">
    <source>
        <dbReference type="Proteomes" id="UP000541444"/>
    </source>
</evidence>
<evidence type="ECO:0000256" key="8">
    <source>
        <dbReference type="ARBA" id="ARBA00022692"/>
    </source>
</evidence>
<keyword evidence="10" id="KW-0547">Nucleotide-binding</keyword>
<evidence type="ECO:0000256" key="12">
    <source>
        <dbReference type="ARBA" id="ARBA00022968"/>
    </source>
</evidence>
<dbReference type="EC" id="2.4.1.101" evidence="21"/>
<dbReference type="AlphaFoldDB" id="A0A7J7P6X4"/>
<evidence type="ECO:0000256" key="7">
    <source>
        <dbReference type="ARBA" id="ARBA00022679"/>
    </source>
</evidence>
<comment type="catalytic activity">
    <reaction evidence="21">
        <text>N(4)-(alpha-D-Man-(1-&gt;3)-[alpha-D-Man-(1-&gt;3)-[alpha-D-Man-(1-&gt;6)]-alpha-D-Man-(1-&gt;6)]-beta-D-Man-(1-&gt;4)-beta-D-GlcNAc-(1-&gt;4)-beta-D-GlcNAc)-L-asparaginyl-[protein] (N-glucan mannose isomer 5A1,2) + UDP-N-acetyl-alpha-D-glucosamine = N(4)-{beta-D-GlcNAc-(1-&gt;2)-alpha-D-Man-(1-&gt;3)-[alpha-D-Man-(1-&gt;3)-[alpha-D-Man-(1-&gt;6)]-alpha-D-Man-(1-&gt;6)]-beta-D-Man-(1-&gt;4)-beta-D-GlcNAc-(1-&gt;4)-beta-D-GlcNAc}-L-asparaginyl-[protein] + UDP + H(+)</text>
        <dbReference type="Rhea" id="RHEA:11456"/>
        <dbReference type="Rhea" id="RHEA-COMP:14367"/>
        <dbReference type="Rhea" id="RHEA-COMP:14368"/>
        <dbReference type="ChEBI" id="CHEBI:15378"/>
        <dbReference type="ChEBI" id="CHEBI:57705"/>
        <dbReference type="ChEBI" id="CHEBI:58223"/>
        <dbReference type="ChEBI" id="CHEBI:59087"/>
        <dbReference type="ChEBI" id="CHEBI:60625"/>
        <dbReference type="EC" id="2.4.1.101"/>
    </reaction>
</comment>
<sequence length="369" mass="42221">MDEQDGDAIDMAFSKKKIEARKNWLGKFNSKTHLDQKEKLIKYSDFVNKELILFSMADLQRSIPSMVDGLKPERRKILFCSFKQNFTNEAKVAQFFGYVSGHSAYHHGEQNLAGTIIGMAQDFVGSNNINLLQPNEASEGGFDPKETMARNVCEVQILLFAVAAAFIYIQMRLFGTQSGYADHLVAAVESESYCTSEVWLLIDQISTQHKRIVSLEEKKKSQDQECGQLRALVHDLERNGAQNVVDKLQVRVAAIVVMACNCSDYLERTIESILKYQRSVALKFPLFVSRDGPNENVKHKALSYNQITYMQHLDFGIVQTERLGELIAYYKIASYYKWALDGLFYKHNFTRVIILEDDMEISPDFFRLL</sequence>
<keyword evidence="7" id="KW-0808">Transferase</keyword>
<comment type="cofactor">
    <cofactor evidence="2">
        <name>Mg(2+)</name>
        <dbReference type="ChEBI" id="CHEBI:18420"/>
    </cofactor>
</comment>
<evidence type="ECO:0000256" key="1">
    <source>
        <dbReference type="ARBA" id="ARBA00000185"/>
    </source>
</evidence>
<dbReference type="Proteomes" id="UP000541444">
    <property type="component" value="Unassembled WGS sequence"/>
</dbReference>
<dbReference type="InterPro" id="IPR031660">
    <property type="entry name" value="TOPRIM_C"/>
</dbReference>
<dbReference type="GO" id="GO:0003827">
    <property type="term" value="F:alpha-1,3-mannosylglycoprotein 2-beta-N-acetylglucosaminyltransferase activity"/>
    <property type="evidence" value="ECO:0007669"/>
    <property type="project" value="UniProtKB-UniRule"/>
</dbReference>
<gene>
    <name evidence="23" type="ORF">GIB67_022867</name>
</gene>
<comment type="pathway">
    <text evidence="4 21">Protein modification; protein glycosylation.</text>
</comment>